<reference evidence="2" key="2">
    <citation type="submission" date="2020-09" db="EMBL/GenBank/DDBJ databases">
        <authorList>
            <person name="Sun Q."/>
            <person name="Zhou Y."/>
        </authorList>
    </citation>
    <scope>NUCLEOTIDE SEQUENCE</scope>
    <source>
        <strain evidence="2">CGMCC 1.15448</strain>
    </source>
</reference>
<evidence type="ECO:0000256" key="1">
    <source>
        <dbReference type="SAM" id="MobiDB-lite"/>
    </source>
</evidence>
<name>A0A8J2XR52_9BACT</name>
<feature type="region of interest" description="Disordered" evidence="1">
    <location>
        <begin position="1"/>
        <end position="66"/>
    </location>
</feature>
<comment type="caution">
    <text evidence="2">The sequence shown here is derived from an EMBL/GenBank/DDBJ whole genome shotgun (WGS) entry which is preliminary data.</text>
</comment>
<evidence type="ECO:0000313" key="2">
    <source>
        <dbReference type="EMBL" id="GGA98422.1"/>
    </source>
</evidence>
<keyword evidence="3" id="KW-1185">Reference proteome</keyword>
<gene>
    <name evidence="2" type="ORF">GCM10011511_22160</name>
</gene>
<dbReference type="Proteomes" id="UP000607559">
    <property type="component" value="Unassembled WGS sequence"/>
</dbReference>
<dbReference type="AlphaFoldDB" id="A0A8J2XR52"/>
<sequence>MKNKQKIADTGVRKPPVRRKETPFLQERPPEEKKERSLNDDDIEADRHNGSGGAFEATEREWDDED</sequence>
<evidence type="ECO:0000313" key="3">
    <source>
        <dbReference type="Proteomes" id="UP000607559"/>
    </source>
</evidence>
<dbReference type="RefSeq" id="WP_188931471.1">
    <property type="nucleotide sequence ID" value="NZ_BMJC01000002.1"/>
</dbReference>
<accession>A0A8J2XR52</accession>
<dbReference type="EMBL" id="BMJC01000002">
    <property type="protein sequence ID" value="GGA98422.1"/>
    <property type="molecule type" value="Genomic_DNA"/>
</dbReference>
<protein>
    <submittedName>
        <fullName evidence="2">Uncharacterized protein</fullName>
    </submittedName>
</protein>
<feature type="compositionally biased region" description="Basic and acidic residues" evidence="1">
    <location>
        <begin position="18"/>
        <end position="49"/>
    </location>
</feature>
<reference evidence="2" key="1">
    <citation type="journal article" date="2014" name="Int. J. Syst. Evol. Microbiol.">
        <title>Complete genome sequence of Corynebacterium casei LMG S-19264T (=DSM 44701T), isolated from a smear-ripened cheese.</title>
        <authorList>
            <consortium name="US DOE Joint Genome Institute (JGI-PGF)"/>
            <person name="Walter F."/>
            <person name="Albersmeier A."/>
            <person name="Kalinowski J."/>
            <person name="Ruckert C."/>
        </authorList>
    </citation>
    <scope>NUCLEOTIDE SEQUENCE</scope>
    <source>
        <strain evidence="2">CGMCC 1.15448</strain>
    </source>
</reference>
<proteinExistence type="predicted"/>
<organism evidence="2 3">
    <name type="scientific">Puia dinghuensis</name>
    <dbReference type="NCBI Taxonomy" id="1792502"/>
    <lineage>
        <taxon>Bacteria</taxon>
        <taxon>Pseudomonadati</taxon>
        <taxon>Bacteroidota</taxon>
        <taxon>Chitinophagia</taxon>
        <taxon>Chitinophagales</taxon>
        <taxon>Chitinophagaceae</taxon>
        <taxon>Puia</taxon>
    </lineage>
</organism>